<proteinExistence type="predicted"/>
<keyword evidence="2" id="KW-1185">Reference proteome</keyword>
<evidence type="ECO:0000313" key="1">
    <source>
        <dbReference type="EMBL" id="AEJ18619.1"/>
    </source>
</evidence>
<protein>
    <submittedName>
        <fullName evidence="1">Uncharacterized protein</fullName>
    </submittedName>
</protein>
<dbReference type="AlphaFoldDB" id="F8EYP2"/>
<dbReference type="EMBL" id="CP002868">
    <property type="protein sequence ID" value="AEJ18619.1"/>
    <property type="molecule type" value="Genomic_DNA"/>
</dbReference>
<dbReference type="Proteomes" id="UP000000503">
    <property type="component" value="Chromosome"/>
</dbReference>
<name>F8EYP2_GRAC1</name>
<dbReference type="RefSeq" id="WP_013967931.1">
    <property type="nucleotide sequence ID" value="NC_015732.1"/>
</dbReference>
<dbReference type="STRING" id="744872.Spica_0455"/>
<dbReference type="KEGG" id="scd:Spica_0455"/>
<accession>F8EYP2</accession>
<gene>
    <name evidence="1" type="ordered locus">Spica_0455</name>
</gene>
<sequence>MWDYFTPNEITWYQWRLDGGRAYLRKNGEEWRLAFIAGTYMEVLPDSGGPEPVEQPGNAEVAFAVGKGKKIALRPHFAKQPYLITVRNEIRLLPGAEAHFTVALPPLLRFELEDGTVLAEKQLFNLSPTWFGDKESGNLCLSLPLKLDPQCKGEVETLKSTDGNTGIDTLSRTSECKSLIHCDIMVRNSTKNELDLKRLAIFTDLMSIYEQHGMLLGDTVLIDTTSEGGLRMSVDEGTHRSRKKVHEGNKSGLSELLVRRGMNFLKVITGM</sequence>
<dbReference type="OrthoDB" id="9825289at2"/>
<dbReference type="HOGENOM" id="CLU_1026501_0_0_12"/>
<reference evidence="2" key="1">
    <citation type="journal article" date="2013" name="Stand. Genomic Sci.">
        <title>Genome sequence of the thermophilic fresh-water bacterium Spirochaeta caldaria type strain (H1(T)), reclassification of Spirochaeta caldaria, Spirochaeta stenostrepta, and Spirochaeta zuelzerae in the genus Treponema as Treponema caldaria comb. nov., Treponema stenostrepta comb. nov., and Treponema zuelzerae comb. nov., and emendation of the genus Treponema.</title>
        <authorList>
            <person name="Abt B."/>
            <person name="Goker M."/>
            <person name="Scheuner C."/>
            <person name="Han C."/>
            <person name="Lu M."/>
            <person name="Misra M."/>
            <person name="Lapidus A."/>
            <person name="Nolan M."/>
            <person name="Lucas S."/>
            <person name="Hammon N."/>
            <person name="Deshpande S."/>
            <person name="Cheng J.F."/>
            <person name="Tapia R."/>
            <person name="Goodwin L.A."/>
            <person name="Pitluck S."/>
            <person name="Liolios K."/>
            <person name="Pagani I."/>
            <person name="Ivanova N."/>
            <person name="Mavromatis K."/>
            <person name="Mikhailova N."/>
            <person name="Huntemann M."/>
            <person name="Pati A."/>
            <person name="Chen A."/>
            <person name="Palaniappan K."/>
            <person name="Land M."/>
            <person name="Hauser L."/>
            <person name="Jeffries C.D."/>
            <person name="Rohde M."/>
            <person name="Spring S."/>
            <person name="Gronow S."/>
            <person name="Detter J.C."/>
            <person name="Bristow J."/>
            <person name="Eisen J.A."/>
            <person name="Markowitz V."/>
            <person name="Hugenholtz P."/>
            <person name="Kyrpides N.C."/>
            <person name="Woyke T."/>
            <person name="Klenk H.P."/>
        </authorList>
    </citation>
    <scope>NUCLEOTIDE SEQUENCE</scope>
    <source>
        <strain evidence="2">ATCC 51460 / DSM 7334 / H1</strain>
    </source>
</reference>
<organism evidence="1 2">
    <name type="scientific">Gracilinema caldarium (strain ATCC 51460 / DSM 7334 / H1)</name>
    <name type="common">Treponema caldarium</name>
    <dbReference type="NCBI Taxonomy" id="744872"/>
    <lineage>
        <taxon>Bacteria</taxon>
        <taxon>Pseudomonadati</taxon>
        <taxon>Spirochaetota</taxon>
        <taxon>Spirochaetia</taxon>
        <taxon>Spirochaetales</taxon>
        <taxon>Breznakiellaceae</taxon>
        <taxon>Gracilinema</taxon>
    </lineage>
</organism>
<evidence type="ECO:0000313" key="2">
    <source>
        <dbReference type="Proteomes" id="UP000000503"/>
    </source>
</evidence>